<evidence type="ECO:0000313" key="4">
    <source>
        <dbReference type="Proteomes" id="UP000035369"/>
    </source>
</evidence>
<proteinExistence type="predicted"/>
<evidence type="ECO:0000256" key="1">
    <source>
        <dbReference type="ARBA" id="ARBA00022448"/>
    </source>
</evidence>
<comment type="caution">
    <text evidence="3">The sequence shown here is derived from an EMBL/GenBank/DDBJ whole genome shotgun (WGS) entry which is preliminary data.</text>
</comment>
<dbReference type="PANTHER" id="PTHR42781:SF4">
    <property type="entry name" value="SPERMIDINE_PUTRESCINE IMPORT ATP-BINDING PROTEIN POTA"/>
    <property type="match status" value="1"/>
</dbReference>
<dbReference type="Pfam" id="PF00005">
    <property type="entry name" value="ABC_tran"/>
    <property type="match status" value="1"/>
</dbReference>
<protein>
    <recommendedName>
        <fullName evidence="2">ABC transporter domain-containing protein</fullName>
    </recommendedName>
</protein>
<dbReference type="InterPro" id="IPR050093">
    <property type="entry name" value="ABC_SmlMolc_Importer"/>
</dbReference>
<dbReference type="EMBL" id="JZUY01000034">
    <property type="protein sequence ID" value="KLC08294.1"/>
    <property type="molecule type" value="Genomic_DNA"/>
</dbReference>
<feature type="domain" description="ABC transporter" evidence="2">
    <location>
        <begin position="7"/>
        <end position="57"/>
    </location>
</feature>
<name>A0ABR5EVN2_XANPE</name>
<evidence type="ECO:0000259" key="2">
    <source>
        <dbReference type="Pfam" id="PF00005"/>
    </source>
</evidence>
<dbReference type="Gene3D" id="3.40.50.300">
    <property type="entry name" value="P-loop containing nucleotide triphosphate hydrolases"/>
    <property type="match status" value="1"/>
</dbReference>
<dbReference type="InterPro" id="IPR003439">
    <property type="entry name" value="ABC_transporter-like_ATP-bd"/>
</dbReference>
<dbReference type="PANTHER" id="PTHR42781">
    <property type="entry name" value="SPERMIDINE/PUTRESCINE IMPORT ATP-BINDING PROTEIN POTA"/>
    <property type="match status" value="1"/>
</dbReference>
<keyword evidence="4" id="KW-1185">Reference proteome</keyword>
<keyword evidence="1" id="KW-0813">Transport</keyword>
<dbReference type="InterPro" id="IPR027417">
    <property type="entry name" value="P-loop_NTPase"/>
</dbReference>
<evidence type="ECO:0000313" key="3">
    <source>
        <dbReference type="EMBL" id="KLC08294.1"/>
    </source>
</evidence>
<gene>
    <name evidence="3" type="ORF">XP315_03995</name>
</gene>
<reference evidence="3 4" key="1">
    <citation type="submission" date="2015-02" db="EMBL/GenBank/DDBJ databases">
        <title>Whole genome sequencing of multiple isolates of three species of pepper and tomato-infecting xanthomonads reveals genetic diversity in field strains and pinpoints effectors responsible for host specificity.</title>
        <authorList>
            <person name="Schwartz A."/>
            <person name="Dahlbeck D."/>
            <person name="Staskawicz B."/>
            <person name="Bart R."/>
            <person name="Potnis N."/>
            <person name="Minsavage G."/>
            <person name="Timilsina S."/>
            <person name="Goss E."/>
            <person name="Jones J."/>
            <person name="Vallad G."/>
            <person name="Barak J."/>
            <person name="Miller S."/>
            <person name="Ritchie D."/>
            <person name="Martins J.Jr."/>
            <person name="Patane J.S."/>
            <person name="Setubal J.C."/>
        </authorList>
    </citation>
    <scope>NUCLEOTIDE SEQUENCE [LARGE SCALE GENOMIC DNA]</scope>
    <source>
        <strain evidence="3 4">Xp3-15</strain>
    </source>
</reference>
<dbReference type="SUPFAM" id="SSF52540">
    <property type="entry name" value="P-loop containing nucleoside triphosphate hydrolases"/>
    <property type="match status" value="1"/>
</dbReference>
<dbReference type="Proteomes" id="UP000035369">
    <property type="component" value="Unassembled WGS sequence"/>
</dbReference>
<organism evidence="3 4">
    <name type="scientific">Xanthomonas perforans</name>
    <dbReference type="NCBI Taxonomy" id="442694"/>
    <lineage>
        <taxon>Bacteria</taxon>
        <taxon>Pseudomonadati</taxon>
        <taxon>Pseudomonadota</taxon>
        <taxon>Gammaproteobacteria</taxon>
        <taxon>Lysobacterales</taxon>
        <taxon>Lysobacteraceae</taxon>
        <taxon>Xanthomonas</taxon>
    </lineage>
</organism>
<sequence>MRRRAGRAQAQQALDAVGLGMRGNAWPSTLSGGQRRPVAPARALVHRPRLLLLDEPLGRWMHRAVS</sequence>
<accession>A0ABR5EVN2</accession>